<dbReference type="Proteomes" id="UP001610446">
    <property type="component" value="Unassembled WGS sequence"/>
</dbReference>
<gene>
    <name evidence="9" type="ORF">BJY01DRAFT_262986</name>
</gene>
<evidence type="ECO:0000256" key="6">
    <source>
        <dbReference type="SAM" id="Coils"/>
    </source>
</evidence>
<keyword evidence="4" id="KW-0804">Transcription</keyword>
<proteinExistence type="predicted"/>
<feature type="compositionally biased region" description="Polar residues" evidence="7">
    <location>
        <begin position="65"/>
        <end position="79"/>
    </location>
</feature>
<evidence type="ECO:0000259" key="8">
    <source>
        <dbReference type="SMART" id="SM00906"/>
    </source>
</evidence>
<sequence>MWSKAGSERERRREGDIACYSCRRDRQRPQCLVCLETSQDCCYPERPLKPGPKLGSLKRPRKRTLQQSDNNGSKTSSESNDPRESVETSSKAPEIPPALETTLNTSKGYAEAGALSGDGVNSMEAASDPRANIHDLSFILHPAHEAASPESKEATPPETTCRELHFTKFEQACVALGVAGTSLATIVNIYFDNMVAISLFQEPRFAQQVHDGVPTAHISALLAAIAAYAARLCPEEVKEQCATWPDEHVSLAEYFLALAFSLTDTALAECGDEPPSLRIIQALTIATHLQLTQGVRGKAWRSLGTCIRLAYELNLHLVDASPDGFDHLEVQQWSWKEEKRRLWWAIWEMDVFASTIRRTPPAIDWSQIETLLPVSDEHWFNDQPRASCFMERDPICRWKALQECGNHSPKAWFLVVNSFMKQAQVISSPRSIPPRAPCRQTDAGKDSCPKVAASPEIVPDIATQKLGTLANCLRCFMSVLPERLRYRNQYLNFEARAPGKLTSTRQHHCAVYNIYVMVQLAKLMIHRYDVFRCLGSLVKSQHGRGNEKSNSTLHQAASETDNLALAQYFEAADNILSIVTRSCDDHFRFINPFLSSTIWLAAAVQVFRQEFDQGETQRAFMRSKFEVLYMVYTQCVSWWKTHTAMEQNLEFLATQLERYREAKDSCNSRLGRLSETSFAAQSEQAPPHGKHSPQGETPNPLVTIRKLTRFVNCKGPFGGVILGSDIPSVHNTIPPDSLAAHPSPISIVNSGLGAHCSGSGLPPSDATSPTLAFTQGSSSMNELWAVDGVQLRYSDVTESRQRNHSYSQGDPSADYLDSLLSTIPNPESSFARFLAGDLDFGNDMSLDLSTNIHGLLSGHSMY</sequence>
<comment type="subcellular location">
    <subcellularLocation>
        <location evidence="1">Nucleus</location>
    </subcellularLocation>
</comment>
<evidence type="ECO:0000256" key="3">
    <source>
        <dbReference type="ARBA" id="ARBA00023015"/>
    </source>
</evidence>
<feature type="region of interest" description="Disordered" evidence="7">
    <location>
        <begin position="42"/>
        <end position="105"/>
    </location>
</feature>
<keyword evidence="6" id="KW-0175">Coiled coil</keyword>
<keyword evidence="5" id="KW-0539">Nucleus</keyword>
<evidence type="ECO:0000313" key="9">
    <source>
        <dbReference type="EMBL" id="KAL2847564.1"/>
    </source>
</evidence>
<comment type="caution">
    <text evidence="9">The sequence shown here is derived from an EMBL/GenBank/DDBJ whole genome shotgun (WGS) entry which is preliminary data.</text>
</comment>
<dbReference type="Pfam" id="PF04082">
    <property type="entry name" value="Fungal_trans"/>
    <property type="match status" value="1"/>
</dbReference>
<feature type="coiled-coil region" evidence="6">
    <location>
        <begin position="642"/>
        <end position="669"/>
    </location>
</feature>
<dbReference type="SMART" id="SM00906">
    <property type="entry name" value="Fungal_trans"/>
    <property type="match status" value="1"/>
</dbReference>
<dbReference type="PANTHER" id="PTHR47338:SF10">
    <property type="entry name" value="TRANSCRIPTION FACTOR DOMAIN-CONTAINING PROTEIN-RELATED"/>
    <property type="match status" value="1"/>
</dbReference>
<accession>A0ABR4K5Q4</accession>
<evidence type="ECO:0000256" key="4">
    <source>
        <dbReference type="ARBA" id="ARBA00023163"/>
    </source>
</evidence>
<evidence type="ECO:0000256" key="5">
    <source>
        <dbReference type="ARBA" id="ARBA00023242"/>
    </source>
</evidence>
<reference evidence="9 10" key="1">
    <citation type="submission" date="2024-07" db="EMBL/GenBank/DDBJ databases">
        <title>Section-level genome sequencing and comparative genomics of Aspergillus sections Usti and Cavernicolus.</title>
        <authorList>
            <consortium name="Lawrence Berkeley National Laboratory"/>
            <person name="Nybo J.L."/>
            <person name="Vesth T.C."/>
            <person name="Theobald S."/>
            <person name="Frisvad J.C."/>
            <person name="Larsen T.O."/>
            <person name="Kjaerboelling I."/>
            <person name="Rothschild-Mancinelli K."/>
            <person name="Lyhne E.K."/>
            <person name="Kogle M.E."/>
            <person name="Barry K."/>
            <person name="Clum A."/>
            <person name="Na H."/>
            <person name="Ledsgaard L."/>
            <person name="Lin J."/>
            <person name="Lipzen A."/>
            <person name="Kuo A."/>
            <person name="Riley R."/>
            <person name="Mondo S."/>
            <person name="Labutti K."/>
            <person name="Haridas S."/>
            <person name="Pangalinan J."/>
            <person name="Salamov A.A."/>
            <person name="Simmons B.A."/>
            <person name="Magnuson J.K."/>
            <person name="Chen J."/>
            <person name="Drula E."/>
            <person name="Henrissat B."/>
            <person name="Wiebenga A."/>
            <person name="Lubbers R.J."/>
            <person name="Gomes A.C."/>
            <person name="Makela M.R."/>
            <person name="Stajich J."/>
            <person name="Grigoriev I.V."/>
            <person name="Mortensen U.H."/>
            <person name="De Vries R.P."/>
            <person name="Baker S.E."/>
            <person name="Andersen M.R."/>
        </authorList>
    </citation>
    <scope>NUCLEOTIDE SEQUENCE [LARGE SCALE GENOMIC DNA]</scope>
    <source>
        <strain evidence="9 10">CBS 123904</strain>
    </source>
</reference>
<keyword evidence="2" id="KW-0479">Metal-binding</keyword>
<dbReference type="CDD" id="cd12148">
    <property type="entry name" value="fungal_TF_MHR"/>
    <property type="match status" value="1"/>
</dbReference>
<dbReference type="InterPro" id="IPR007219">
    <property type="entry name" value="XnlR_reg_dom"/>
</dbReference>
<keyword evidence="3" id="KW-0805">Transcription regulation</keyword>
<feature type="region of interest" description="Disordered" evidence="7">
    <location>
        <begin position="677"/>
        <end position="700"/>
    </location>
</feature>
<name>A0ABR4K5Q4_9EURO</name>
<evidence type="ECO:0000256" key="7">
    <source>
        <dbReference type="SAM" id="MobiDB-lite"/>
    </source>
</evidence>
<organism evidence="9 10">
    <name type="scientific">Aspergillus pseudoustus</name>
    <dbReference type="NCBI Taxonomy" id="1810923"/>
    <lineage>
        <taxon>Eukaryota</taxon>
        <taxon>Fungi</taxon>
        <taxon>Dikarya</taxon>
        <taxon>Ascomycota</taxon>
        <taxon>Pezizomycotina</taxon>
        <taxon>Eurotiomycetes</taxon>
        <taxon>Eurotiomycetidae</taxon>
        <taxon>Eurotiales</taxon>
        <taxon>Aspergillaceae</taxon>
        <taxon>Aspergillus</taxon>
        <taxon>Aspergillus subgen. Nidulantes</taxon>
    </lineage>
</organism>
<evidence type="ECO:0000313" key="10">
    <source>
        <dbReference type="Proteomes" id="UP001610446"/>
    </source>
</evidence>
<protein>
    <submittedName>
        <fullName evidence="9">Fungal-specific transcription factor domain-containing protein</fullName>
    </submittedName>
</protein>
<feature type="domain" description="Xylanolytic transcriptional activator regulatory" evidence="8">
    <location>
        <begin position="299"/>
        <end position="379"/>
    </location>
</feature>
<evidence type="ECO:0000256" key="2">
    <source>
        <dbReference type="ARBA" id="ARBA00022723"/>
    </source>
</evidence>
<dbReference type="EMBL" id="JBFXLU010000055">
    <property type="protein sequence ID" value="KAL2847564.1"/>
    <property type="molecule type" value="Genomic_DNA"/>
</dbReference>
<evidence type="ECO:0000256" key="1">
    <source>
        <dbReference type="ARBA" id="ARBA00004123"/>
    </source>
</evidence>
<keyword evidence="10" id="KW-1185">Reference proteome</keyword>
<dbReference type="InterPro" id="IPR050815">
    <property type="entry name" value="TF_fung"/>
</dbReference>
<dbReference type="PANTHER" id="PTHR47338">
    <property type="entry name" value="ZN(II)2CYS6 TRANSCRIPTION FACTOR (EUROFUNG)-RELATED"/>
    <property type="match status" value="1"/>
</dbReference>